<dbReference type="EMBL" id="CAJOBC010028326">
    <property type="protein sequence ID" value="CAF4078179.1"/>
    <property type="molecule type" value="Genomic_DNA"/>
</dbReference>
<evidence type="ECO:0000256" key="1">
    <source>
        <dbReference type="SAM" id="SignalP"/>
    </source>
</evidence>
<dbReference type="EMBL" id="CAJNOQ010011656">
    <property type="protein sequence ID" value="CAF1282038.1"/>
    <property type="molecule type" value="Genomic_DNA"/>
</dbReference>
<keyword evidence="1" id="KW-0732">Signal</keyword>
<comment type="caution">
    <text evidence="2">The sequence shown here is derived from an EMBL/GenBank/DDBJ whole genome shotgun (WGS) entry which is preliminary data.</text>
</comment>
<evidence type="ECO:0000313" key="2">
    <source>
        <dbReference type="EMBL" id="CAF1282038.1"/>
    </source>
</evidence>
<dbReference type="Gene3D" id="2.60.120.1390">
    <property type="match status" value="2"/>
</dbReference>
<dbReference type="InterPro" id="IPR021345">
    <property type="entry name" value="DUF2961"/>
</dbReference>
<evidence type="ECO:0000313" key="4">
    <source>
        <dbReference type="Proteomes" id="UP000663829"/>
    </source>
</evidence>
<organism evidence="2 4">
    <name type="scientific">Didymodactylos carnosus</name>
    <dbReference type="NCBI Taxonomy" id="1234261"/>
    <lineage>
        <taxon>Eukaryota</taxon>
        <taxon>Metazoa</taxon>
        <taxon>Spiralia</taxon>
        <taxon>Gnathifera</taxon>
        <taxon>Rotifera</taxon>
        <taxon>Eurotatoria</taxon>
        <taxon>Bdelloidea</taxon>
        <taxon>Philodinida</taxon>
        <taxon>Philodinidae</taxon>
        <taxon>Didymodactylos</taxon>
    </lineage>
</organism>
<name>A0A815CF62_9BILA</name>
<dbReference type="OrthoDB" id="9970989at2759"/>
<feature type="chain" id="PRO_5036227097" evidence="1">
    <location>
        <begin position="19"/>
        <end position="328"/>
    </location>
</feature>
<feature type="signal peptide" evidence="1">
    <location>
        <begin position="1"/>
        <end position="18"/>
    </location>
</feature>
<sequence length="328" mass="36908">MNIGVILFLCVIVPICHGQQLITFGTGLSSQWLNPTETEIFSHTLDPSSTFGVMTHFWTTGDPAIDQAVWSYYIDGETSPSIQFVTYMLVGVGFNDQQAPWGTRWIGKGAQLGGWFNNFRIPFHKSIRITGQLPASIPERKIFYVIVRGTENLPTNLGGFILPPQAKLILQKIENVKYQPIQFVPIVNIANGNGLLFFHTLAVTSGNLNFLEGCYHAYVDYSIPFPGIIVSTGTEDYFDSAYYFNAGQFHFDVSGYTHHKEENGTVEWSAYRFHDQDPIFFTNGFRFDWRNGDVVDDNGFKCILESGGHQAGSPTESTVTSYAWVYIW</sequence>
<dbReference type="Pfam" id="PF11175">
    <property type="entry name" value="DUF2961"/>
    <property type="match status" value="1"/>
</dbReference>
<protein>
    <submittedName>
        <fullName evidence="2">Uncharacterized protein</fullName>
    </submittedName>
</protein>
<dbReference type="AlphaFoldDB" id="A0A815CF62"/>
<dbReference type="Proteomes" id="UP000681722">
    <property type="component" value="Unassembled WGS sequence"/>
</dbReference>
<proteinExistence type="predicted"/>
<dbReference type="Proteomes" id="UP000663829">
    <property type="component" value="Unassembled WGS sequence"/>
</dbReference>
<evidence type="ECO:0000313" key="3">
    <source>
        <dbReference type="EMBL" id="CAF4078179.1"/>
    </source>
</evidence>
<reference evidence="2" key="1">
    <citation type="submission" date="2021-02" db="EMBL/GenBank/DDBJ databases">
        <authorList>
            <person name="Nowell W R."/>
        </authorList>
    </citation>
    <scope>NUCLEOTIDE SEQUENCE</scope>
</reference>
<accession>A0A815CF62</accession>
<keyword evidence="4" id="KW-1185">Reference proteome</keyword>
<gene>
    <name evidence="2" type="ORF">GPM918_LOCUS27604</name>
    <name evidence="3" type="ORF">SRO942_LOCUS27954</name>
</gene>